<evidence type="ECO:0000256" key="12">
    <source>
        <dbReference type="PROSITE-ProRule" id="PRU00042"/>
    </source>
</evidence>
<feature type="region of interest" description="Disordered" evidence="13">
    <location>
        <begin position="94"/>
        <end position="113"/>
    </location>
</feature>
<evidence type="ECO:0000256" key="5">
    <source>
        <dbReference type="ARBA" id="ARBA00022737"/>
    </source>
</evidence>
<proteinExistence type="inferred from homology"/>
<evidence type="ECO:0000256" key="11">
    <source>
        <dbReference type="ARBA" id="ARBA00023242"/>
    </source>
</evidence>
<keyword evidence="5" id="KW-0677">Repeat</keyword>
<evidence type="ECO:0000313" key="15">
    <source>
        <dbReference type="EMBL" id="KAF3860901.1"/>
    </source>
</evidence>
<dbReference type="Gene3D" id="3.30.160.60">
    <property type="entry name" value="Classic Zinc Finger"/>
    <property type="match status" value="1"/>
</dbReference>
<gene>
    <name evidence="15" type="ORF">F7725_001156</name>
</gene>
<organism evidence="15 16">
    <name type="scientific">Dissostichus mawsoni</name>
    <name type="common">Antarctic cod</name>
    <dbReference type="NCBI Taxonomy" id="36200"/>
    <lineage>
        <taxon>Eukaryota</taxon>
        <taxon>Metazoa</taxon>
        <taxon>Chordata</taxon>
        <taxon>Craniata</taxon>
        <taxon>Vertebrata</taxon>
        <taxon>Euteleostomi</taxon>
        <taxon>Actinopterygii</taxon>
        <taxon>Neopterygii</taxon>
        <taxon>Teleostei</taxon>
        <taxon>Neoteleostei</taxon>
        <taxon>Acanthomorphata</taxon>
        <taxon>Eupercaria</taxon>
        <taxon>Perciformes</taxon>
        <taxon>Notothenioidei</taxon>
        <taxon>Nototheniidae</taxon>
        <taxon>Dissostichus</taxon>
    </lineage>
</organism>
<evidence type="ECO:0000313" key="16">
    <source>
        <dbReference type="Proteomes" id="UP000518266"/>
    </source>
</evidence>
<comment type="similarity">
    <text evidence="1">Belongs to the teashirt C2H2-type zinc-finger protein family.</text>
</comment>
<dbReference type="EMBL" id="JAAKFY010000002">
    <property type="protein sequence ID" value="KAF3860901.1"/>
    <property type="molecule type" value="Genomic_DNA"/>
</dbReference>
<comment type="caution">
    <text evidence="15">The sequence shown here is derived from an EMBL/GenBank/DDBJ whole genome shotgun (WGS) entry which is preliminary data.</text>
</comment>
<dbReference type="InterPro" id="IPR013087">
    <property type="entry name" value="Znf_C2H2_type"/>
</dbReference>
<name>A0A7J5ZIB8_DISMA</name>
<dbReference type="Pfam" id="PF12874">
    <property type="entry name" value="zf-met"/>
    <property type="match status" value="2"/>
</dbReference>
<dbReference type="OrthoDB" id="5815793at2759"/>
<evidence type="ECO:0000256" key="9">
    <source>
        <dbReference type="ARBA" id="ARBA00023125"/>
    </source>
</evidence>
<dbReference type="PANTHER" id="PTHR12487:SF3">
    <property type="entry name" value="TEASHIRT HOMOLOG 2"/>
    <property type="match status" value="1"/>
</dbReference>
<dbReference type="SUPFAM" id="SSF57667">
    <property type="entry name" value="beta-beta-alpha zinc fingers"/>
    <property type="match status" value="1"/>
</dbReference>
<keyword evidence="4" id="KW-0479">Metal-binding</keyword>
<evidence type="ECO:0000256" key="6">
    <source>
        <dbReference type="ARBA" id="ARBA00022771"/>
    </source>
</evidence>
<dbReference type="AlphaFoldDB" id="A0A7J5ZIB8"/>
<evidence type="ECO:0000259" key="14">
    <source>
        <dbReference type="PROSITE" id="PS50157"/>
    </source>
</evidence>
<evidence type="ECO:0000256" key="13">
    <source>
        <dbReference type="SAM" id="MobiDB-lite"/>
    </source>
</evidence>
<keyword evidence="7" id="KW-0862">Zinc</keyword>
<keyword evidence="6 12" id="KW-0863">Zinc-finger</keyword>
<keyword evidence="16" id="KW-1185">Reference proteome</keyword>
<dbReference type="GO" id="GO:0003677">
    <property type="term" value="F:DNA binding"/>
    <property type="evidence" value="ECO:0007669"/>
    <property type="project" value="UniProtKB-KW"/>
</dbReference>
<evidence type="ECO:0000256" key="8">
    <source>
        <dbReference type="ARBA" id="ARBA00023015"/>
    </source>
</evidence>
<dbReference type="InterPro" id="IPR027008">
    <property type="entry name" value="Teashirt_fam"/>
</dbReference>
<dbReference type="InterPro" id="IPR036236">
    <property type="entry name" value="Znf_C2H2_sf"/>
</dbReference>
<keyword evidence="9" id="KW-0238">DNA-binding</keyword>
<evidence type="ECO:0000256" key="2">
    <source>
        <dbReference type="ARBA" id="ARBA00022473"/>
    </source>
</evidence>
<accession>A0A7J5ZIB8</accession>
<evidence type="ECO:0000256" key="3">
    <source>
        <dbReference type="ARBA" id="ARBA00022491"/>
    </source>
</evidence>
<dbReference type="Proteomes" id="UP000518266">
    <property type="component" value="Unassembled WGS sequence"/>
</dbReference>
<dbReference type="GO" id="GO:0000981">
    <property type="term" value="F:DNA-binding transcription factor activity, RNA polymerase II-specific"/>
    <property type="evidence" value="ECO:0007669"/>
    <property type="project" value="TreeGrafter"/>
</dbReference>
<evidence type="ECO:0000256" key="4">
    <source>
        <dbReference type="ARBA" id="ARBA00022723"/>
    </source>
</evidence>
<evidence type="ECO:0000256" key="1">
    <source>
        <dbReference type="ARBA" id="ARBA00007158"/>
    </source>
</evidence>
<evidence type="ECO:0000256" key="10">
    <source>
        <dbReference type="ARBA" id="ARBA00023163"/>
    </source>
</evidence>
<keyword evidence="11" id="KW-0539">Nucleus</keyword>
<dbReference type="GO" id="GO:0005634">
    <property type="term" value="C:nucleus"/>
    <property type="evidence" value="ECO:0007669"/>
    <property type="project" value="TreeGrafter"/>
</dbReference>
<dbReference type="GO" id="GO:0008270">
    <property type="term" value="F:zinc ion binding"/>
    <property type="evidence" value="ECO:0007669"/>
    <property type="project" value="UniProtKB-KW"/>
</dbReference>
<feature type="domain" description="C2H2-type" evidence="14">
    <location>
        <begin position="74"/>
        <end position="102"/>
    </location>
</feature>
<dbReference type="PANTHER" id="PTHR12487">
    <property type="entry name" value="TEASHIRT-RELATED"/>
    <property type="match status" value="1"/>
</dbReference>
<keyword evidence="2" id="KW-0217">Developmental protein</keyword>
<evidence type="ECO:0000256" key="7">
    <source>
        <dbReference type="ARBA" id="ARBA00022833"/>
    </source>
</evidence>
<sequence length="113" mass="12924">MDTGHPIFYCNDCASQFRSPNQFISHLESHLGFLLKDMGQMPVEHQKEEPELSKALSVRASDALVTDDDIESKFRCKLCCRTFASNHAVKLHLSKTHSKSPDNHSQYVEMDRE</sequence>
<reference evidence="15 16" key="1">
    <citation type="submission" date="2020-03" db="EMBL/GenBank/DDBJ databases">
        <title>Dissostichus mawsoni Genome sequencing and assembly.</title>
        <authorList>
            <person name="Park H."/>
        </authorList>
    </citation>
    <scope>NUCLEOTIDE SEQUENCE [LARGE SCALE GENOMIC DNA]</scope>
    <source>
        <strain evidence="15">DM0001</strain>
        <tissue evidence="15">Muscle</tissue>
    </source>
</reference>
<keyword evidence="8" id="KW-0805">Transcription regulation</keyword>
<dbReference type="PROSITE" id="PS50157">
    <property type="entry name" value="ZINC_FINGER_C2H2_2"/>
    <property type="match status" value="2"/>
</dbReference>
<keyword evidence="3" id="KW-0678">Repressor</keyword>
<dbReference type="SMART" id="SM00355">
    <property type="entry name" value="ZnF_C2H2"/>
    <property type="match status" value="2"/>
</dbReference>
<dbReference type="PROSITE" id="PS00028">
    <property type="entry name" value="ZINC_FINGER_C2H2_1"/>
    <property type="match status" value="2"/>
</dbReference>
<feature type="domain" description="C2H2-type" evidence="14">
    <location>
        <begin position="8"/>
        <end position="32"/>
    </location>
</feature>
<keyword evidence="10" id="KW-0804">Transcription</keyword>
<protein>
    <recommendedName>
        <fullName evidence="14">C2H2-type domain-containing protein</fullName>
    </recommendedName>
</protein>